<protein>
    <submittedName>
        <fullName evidence="1">Uncharacterized protein</fullName>
    </submittedName>
</protein>
<organism evidence="1">
    <name type="scientific">marine metagenome</name>
    <dbReference type="NCBI Taxonomy" id="408172"/>
    <lineage>
        <taxon>unclassified sequences</taxon>
        <taxon>metagenomes</taxon>
        <taxon>ecological metagenomes</taxon>
    </lineage>
</organism>
<feature type="non-terminal residue" evidence="1">
    <location>
        <position position="45"/>
    </location>
</feature>
<dbReference type="AlphaFoldDB" id="A0A382KR97"/>
<accession>A0A382KR97</accession>
<reference evidence="1" key="1">
    <citation type="submission" date="2018-05" db="EMBL/GenBank/DDBJ databases">
        <authorList>
            <person name="Lanie J.A."/>
            <person name="Ng W.-L."/>
            <person name="Kazmierczak K.M."/>
            <person name="Andrzejewski T.M."/>
            <person name="Davidsen T.M."/>
            <person name="Wayne K.J."/>
            <person name="Tettelin H."/>
            <person name="Glass J.I."/>
            <person name="Rusch D."/>
            <person name="Podicherti R."/>
            <person name="Tsui H.-C.T."/>
            <person name="Winkler M.E."/>
        </authorList>
    </citation>
    <scope>NUCLEOTIDE SEQUENCE</scope>
</reference>
<gene>
    <name evidence="1" type="ORF">METZ01_LOCUS279864</name>
</gene>
<evidence type="ECO:0000313" key="1">
    <source>
        <dbReference type="EMBL" id="SVC27010.1"/>
    </source>
</evidence>
<proteinExistence type="predicted"/>
<name>A0A382KR97_9ZZZZ</name>
<dbReference type="EMBL" id="UINC01082332">
    <property type="protein sequence ID" value="SVC27010.1"/>
    <property type="molecule type" value="Genomic_DNA"/>
</dbReference>
<sequence>MQAKRHSANQPGHMGILWQHEPAKYPFAASLQPGKTVKIQLNCAA</sequence>